<comment type="caution">
    <text evidence="1">The sequence shown here is derived from an EMBL/GenBank/DDBJ whole genome shotgun (WGS) entry which is preliminary data.</text>
</comment>
<dbReference type="SUPFAM" id="SSF54001">
    <property type="entry name" value="Cysteine proteinases"/>
    <property type="match status" value="1"/>
</dbReference>
<reference evidence="1" key="1">
    <citation type="journal article" date="2014" name="Int. J. Syst. Evol. Microbiol.">
        <title>Complete genome sequence of Corynebacterium casei LMG S-19264T (=DSM 44701T), isolated from a smear-ripened cheese.</title>
        <authorList>
            <consortium name="US DOE Joint Genome Institute (JGI-PGF)"/>
            <person name="Walter F."/>
            <person name="Albersmeier A."/>
            <person name="Kalinowski J."/>
            <person name="Ruckert C."/>
        </authorList>
    </citation>
    <scope>NUCLEOTIDE SEQUENCE</scope>
    <source>
        <strain evidence="1">CGMCC 1.10749</strain>
    </source>
</reference>
<evidence type="ECO:0008006" key="3">
    <source>
        <dbReference type="Google" id="ProtNLM"/>
    </source>
</evidence>
<evidence type="ECO:0000313" key="1">
    <source>
        <dbReference type="EMBL" id="GGB76802.1"/>
    </source>
</evidence>
<name>A0A8H9KQX8_9MICO</name>
<sequence>MLALPAYAAVMVRAEQTSEGLSLDEAVELTRTGDVWIFRGRSVADRAIQTATNAPVNHVGMAVVLDDLPPLMWHAEMGKSLQDMWTGGHHRGVQLHDLRAAVSRWQEAYDQRAWLRQLTPEVGPEHEDAVLRCVARLDGVSFPSTGRLAWRWLTGRDAHVSARDLDLRAIRPEVAYCAEVVALTYEEMGLLTPDAPMNWYDPGRFWSGDSLPLVPGWDLGIEIPVHRAASAS</sequence>
<protein>
    <recommendedName>
        <fullName evidence="3">Guanylate cyclase</fullName>
    </recommendedName>
</protein>
<reference evidence="1" key="2">
    <citation type="submission" date="2020-09" db="EMBL/GenBank/DDBJ databases">
        <authorList>
            <person name="Sun Q."/>
            <person name="Zhou Y."/>
        </authorList>
    </citation>
    <scope>NUCLEOTIDE SEQUENCE</scope>
    <source>
        <strain evidence="1">CGMCC 1.10749</strain>
    </source>
</reference>
<dbReference type="Gene3D" id="3.90.1720.10">
    <property type="entry name" value="endopeptidase domain like (from Nostoc punctiforme)"/>
    <property type="match status" value="1"/>
</dbReference>
<proteinExistence type="predicted"/>
<dbReference type="InterPro" id="IPR038765">
    <property type="entry name" value="Papain-like_cys_pep_sf"/>
</dbReference>
<dbReference type="AlphaFoldDB" id="A0A8H9KQX8"/>
<evidence type="ECO:0000313" key="2">
    <source>
        <dbReference type="Proteomes" id="UP000628079"/>
    </source>
</evidence>
<gene>
    <name evidence="1" type="ORF">GCM10011314_15530</name>
</gene>
<accession>A0A8H9KQX8</accession>
<dbReference type="Proteomes" id="UP000628079">
    <property type="component" value="Unassembled WGS sequence"/>
</dbReference>
<organism evidence="1 2">
    <name type="scientific">Knoellia flava</name>
    <dbReference type="NCBI Taxonomy" id="913969"/>
    <lineage>
        <taxon>Bacteria</taxon>
        <taxon>Bacillati</taxon>
        <taxon>Actinomycetota</taxon>
        <taxon>Actinomycetes</taxon>
        <taxon>Micrococcales</taxon>
        <taxon>Intrasporangiaceae</taxon>
        <taxon>Knoellia</taxon>
    </lineage>
</organism>
<dbReference type="EMBL" id="BMEA01000001">
    <property type="protein sequence ID" value="GGB76802.1"/>
    <property type="molecule type" value="Genomic_DNA"/>
</dbReference>